<dbReference type="InterPro" id="IPR032675">
    <property type="entry name" value="LRR_dom_sf"/>
</dbReference>
<dbReference type="eggNOG" id="COG4886">
    <property type="taxonomic scope" value="Bacteria"/>
</dbReference>
<dbReference type="PROSITE" id="PS51424">
    <property type="entry name" value="ROC"/>
    <property type="match status" value="1"/>
</dbReference>
<dbReference type="PRINTS" id="PR00449">
    <property type="entry name" value="RASTRNSFRMNG"/>
</dbReference>
<dbReference type="Pfam" id="PF00560">
    <property type="entry name" value="LRR_1"/>
    <property type="match status" value="3"/>
</dbReference>
<dbReference type="InterPro" id="IPR036388">
    <property type="entry name" value="WH-like_DNA-bd_sf"/>
</dbReference>
<dbReference type="SMART" id="SM00364">
    <property type="entry name" value="LRR_BAC"/>
    <property type="match status" value="9"/>
</dbReference>
<dbReference type="Pfam" id="PF13855">
    <property type="entry name" value="LRR_8"/>
    <property type="match status" value="2"/>
</dbReference>
<dbReference type="FunFam" id="3.80.10.10:FF:000307">
    <property type="entry name" value="Leucine-rich repeats and death domain-containing 1"/>
    <property type="match status" value="1"/>
</dbReference>
<dbReference type="RefSeq" id="WP_008190613.1">
    <property type="nucleotide sequence ID" value="NZ_GL890971.1"/>
</dbReference>
<keyword evidence="3" id="KW-0433">Leucine-rich repeat</keyword>
<dbReference type="eggNOG" id="COG1100">
    <property type="taxonomic scope" value="Bacteria"/>
</dbReference>
<keyword evidence="6" id="KW-0547">Nucleotide-binding</keyword>
<dbReference type="HOGENOM" id="CLU_006878_0_0_3"/>
<gene>
    <name evidence="13" type="ORF">LYNGBM3L_70420</name>
</gene>
<evidence type="ECO:0000256" key="8">
    <source>
        <dbReference type="ARBA" id="ARBA00022840"/>
    </source>
</evidence>
<dbReference type="PANTHER" id="PTHR48051">
    <property type="match status" value="1"/>
</dbReference>
<keyword evidence="7" id="KW-0418">Kinase</keyword>
<dbReference type="SUPFAM" id="SSF52540">
    <property type="entry name" value="P-loop containing nucleoside triphosphate hydrolases"/>
    <property type="match status" value="1"/>
</dbReference>
<dbReference type="InterPro" id="IPR001611">
    <property type="entry name" value="Leu-rich_rpt"/>
</dbReference>
<dbReference type="InterPro" id="IPR027417">
    <property type="entry name" value="P-loop_NTPase"/>
</dbReference>
<dbReference type="AlphaFoldDB" id="F4Y2H4"/>
<evidence type="ECO:0000256" key="7">
    <source>
        <dbReference type="ARBA" id="ARBA00022777"/>
    </source>
</evidence>
<dbReference type="PRINTS" id="PR00019">
    <property type="entry name" value="LEURICHRPT"/>
</dbReference>
<dbReference type="Proteomes" id="UP000003959">
    <property type="component" value="Unassembled WGS sequence"/>
</dbReference>
<evidence type="ECO:0000256" key="11">
    <source>
        <dbReference type="ARBA" id="ARBA00048679"/>
    </source>
</evidence>
<dbReference type="Gene3D" id="3.80.10.10">
    <property type="entry name" value="Ribonuclease Inhibitor"/>
    <property type="match status" value="2"/>
</dbReference>
<dbReference type="GO" id="GO:0005737">
    <property type="term" value="C:cytoplasm"/>
    <property type="evidence" value="ECO:0007669"/>
    <property type="project" value="TreeGrafter"/>
</dbReference>
<dbReference type="GO" id="GO:0004674">
    <property type="term" value="F:protein serine/threonine kinase activity"/>
    <property type="evidence" value="ECO:0007669"/>
    <property type="project" value="UniProtKB-KW"/>
</dbReference>
<dbReference type="InterPro" id="IPR057263">
    <property type="entry name" value="COR-B"/>
</dbReference>
<dbReference type="SMART" id="SM00369">
    <property type="entry name" value="LRR_TYP"/>
    <property type="match status" value="10"/>
</dbReference>
<evidence type="ECO:0000256" key="5">
    <source>
        <dbReference type="ARBA" id="ARBA00022737"/>
    </source>
</evidence>
<evidence type="ECO:0000256" key="3">
    <source>
        <dbReference type="ARBA" id="ARBA00022614"/>
    </source>
</evidence>
<evidence type="ECO:0000256" key="1">
    <source>
        <dbReference type="ARBA" id="ARBA00012513"/>
    </source>
</evidence>
<dbReference type="OrthoDB" id="459949at2"/>
<reference evidence="14" key="1">
    <citation type="journal article" date="2011" name="Proc. Natl. Acad. Sci. U.S.A.">
        <title>Genomic insights into the physiology and ecology of the marine filamentous cyanobacterium Lyngbya majuscula.</title>
        <authorList>
            <person name="Jones A.C."/>
            <person name="Monroe E.A."/>
            <person name="Podell S."/>
            <person name="Hess W.R."/>
            <person name="Klages S."/>
            <person name="Esquenazi E."/>
            <person name="Niessen S."/>
            <person name="Hoover H."/>
            <person name="Rothmann M."/>
            <person name="Lasken R.S."/>
            <person name="Yates J.R.III."/>
            <person name="Reinhardt R."/>
            <person name="Kube M."/>
            <person name="Burkart M.D."/>
            <person name="Allen E.E."/>
            <person name="Dorrestein P.C."/>
            <person name="Gerwick W.H."/>
            <person name="Gerwick L."/>
        </authorList>
    </citation>
    <scope>NUCLEOTIDE SEQUENCE [LARGE SCALE GENOMIC DNA]</scope>
    <source>
        <strain evidence="14">3L</strain>
    </source>
</reference>
<comment type="catalytic activity">
    <reaction evidence="11">
        <text>L-seryl-[protein] + ATP = O-phospho-L-seryl-[protein] + ADP + H(+)</text>
        <dbReference type="Rhea" id="RHEA:17989"/>
        <dbReference type="Rhea" id="RHEA-COMP:9863"/>
        <dbReference type="Rhea" id="RHEA-COMP:11604"/>
        <dbReference type="ChEBI" id="CHEBI:15378"/>
        <dbReference type="ChEBI" id="CHEBI:29999"/>
        <dbReference type="ChEBI" id="CHEBI:30616"/>
        <dbReference type="ChEBI" id="CHEBI:83421"/>
        <dbReference type="ChEBI" id="CHEBI:456216"/>
        <dbReference type="EC" id="2.7.11.1"/>
    </reaction>
</comment>
<evidence type="ECO:0000313" key="13">
    <source>
        <dbReference type="EMBL" id="EGJ28818.1"/>
    </source>
</evidence>
<dbReference type="Gene3D" id="1.10.10.10">
    <property type="entry name" value="Winged helix-like DNA-binding domain superfamily/Winged helix DNA-binding domain"/>
    <property type="match status" value="1"/>
</dbReference>
<evidence type="ECO:0000259" key="12">
    <source>
        <dbReference type="PROSITE" id="PS51424"/>
    </source>
</evidence>
<dbReference type="EMBL" id="GL890971">
    <property type="protein sequence ID" value="EGJ28818.1"/>
    <property type="molecule type" value="Genomic_DNA"/>
</dbReference>
<comment type="catalytic activity">
    <reaction evidence="10">
        <text>L-threonyl-[protein] + ATP = O-phospho-L-threonyl-[protein] + ADP + H(+)</text>
        <dbReference type="Rhea" id="RHEA:46608"/>
        <dbReference type="Rhea" id="RHEA-COMP:11060"/>
        <dbReference type="Rhea" id="RHEA-COMP:11605"/>
        <dbReference type="ChEBI" id="CHEBI:15378"/>
        <dbReference type="ChEBI" id="CHEBI:30013"/>
        <dbReference type="ChEBI" id="CHEBI:30616"/>
        <dbReference type="ChEBI" id="CHEBI:61977"/>
        <dbReference type="ChEBI" id="CHEBI:456216"/>
        <dbReference type="EC" id="2.7.11.1"/>
    </reaction>
</comment>
<dbReference type="SUPFAM" id="SSF52058">
    <property type="entry name" value="L domain-like"/>
    <property type="match status" value="1"/>
</dbReference>
<dbReference type="InterPro" id="IPR050216">
    <property type="entry name" value="LRR_domain-containing"/>
</dbReference>
<dbReference type="Pfam" id="PF08477">
    <property type="entry name" value="Roc"/>
    <property type="match status" value="1"/>
</dbReference>
<dbReference type="Gene3D" id="3.30.310.200">
    <property type="match status" value="1"/>
</dbReference>
<keyword evidence="2" id="KW-0723">Serine/threonine-protein kinase</keyword>
<keyword evidence="5" id="KW-0677">Repeat</keyword>
<keyword evidence="9" id="KW-0342">GTP-binding</keyword>
<evidence type="ECO:0000256" key="10">
    <source>
        <dbReference type="ARBA" id="ARBA00047899"/>
    </source>
</evidence>
<keyword evidence="8" id="KW-0067">ATP-binding</keyword>
<organism evidence="13 14">
    <name type="scientific">Moorena producens 3L</name>
    <dbReference type="NCBI Taxonomy" id="489825"/>
    <lineage>
        <taxon>Bacteria</taxon>
        <taxon>Bacillati</taxon>
        <taxon>Cyanobacteriota</taxon>
        <taxon>Cyanophyceae</taxon>
        <taxon>Coleofasciculales</taxon>
        <taxon>Coleofasciculaceae</taxon>
        <taxon>Moorena</taxon>
    </lineage>
</organism>
<evidence type="ECO:0000256" key="9">
    <source>
        <dbReference type="ARBA" id="ARBA00023134"/>
    </source>
</evidence>
<feature type="domain" description="Roc" evidence="12">
    <location>
        <begin position="293"/>
        <end position="461"/>
    </location>
</feature>
<dbReference type="Gene3D" id="1.10.10.2200">
    <property type="match status" value="1"/>
</dbReference>
<dbReference type="Pfam" id="PF25497">
    <property type="entry name" value="COR-B"/>
    <property type="match status" value="1"/>
</dbReference>
<dbReference type="EC" id="2.7.11.1" evidence="1"/>
<keyword evidence="14" id="KW-1185">Reference proteome</keyword>
<dbReference type="InterPro" id="IPR003591">
    <property type="entry name" value="Leu-rich_rpt_typical-subtyp"/>
</dbReference>
<evidence type="ECO:0000313" key="14">
    <source>
        <dbReference type="Proteomes" id="UP000003959"/>
    </source>
</evidence>
<dbReference type="SMART" id="SM00365">
    <property type="entry name" value="LRR_SD22"/>
    <property type="match status" value="6"/>
</dbReference>
<dbReference type="PROSITE" id="PS51419">
    <property type="entry name" value="RAB"/>
    <property type="match status" value="1"/>
</dbReference>
<dbReference type="PROSITE" id="PS51450">
    <property type="entry name" value="LRR"/>
    <property type="match status" value="8"/>
</dbReference>
<protein>
    <recommendedName>
        <fullName evidence="1">non-specific serine/threonine protein kinase</fullName>
        <ecNumber evidence="1">2.7.11.1</ecNumber>
    </recommendedName>
</protein>
<dbReference type="Pfam" id="PF16095">
    <property type="entry name" value="COR-A"/>
    <property type="match status" value="1"/>
</dbReference>
<dbReference type="InterPro" id="IPR032171">
    <property type="entry name" value="COR-A"/>
</dbReference>
<dbReference type="GO" id="GO:0005524">
    <property type="term" value="F:ATP binding"/>
    <property type="evidence" value="ECO:0007669"/>
    <property type="project" value="UniProtKB-KW"/>
</dbReference>
<evidence type="ECO:0000256" key="4">
    <source>
        <dbReference type="ARBA" id="ARBA00022679"/>
    </source>
</evidence>
<proteinExistence type="predicted"/>
<name>F4Y2H4_9CYAN</name>
<accession>F4Y2H4</accession>
<sequence>MSEDSIPKRFREKIKEARKKKLEILDLSNGYRTQPLTNIPEEVFELKQIRVLNLSGNRIYQIPEYISNITNLVRLDLSRNQITKLPQKNFGNFINLIELDLSKNNLINLPESLGELPNLKKLYLSRNQLKKLPVSLGNLYNLTELDLSLNKLNTFPESLGNLSNLSRLDLVGNNLNKLPDFLGNFYKLTELYLWNNQLTHLPESLGNILNLSKLHLWNNQLTYLPKSIGNLSNLTSLDLSYNQLSKLPENIVNLSNLTHLDLSGNPLVVPPPEVVSGGVGAIKQYFRQLRKEGKDYIYEAKLLIVGEAGAGKTSLAKKIEDPQYQLQDNQQSTEGIDVIKWSFPLDSGREFNVNIWDFGGQEIYHATHQFFLSKRSLYTLVADSRKQDTDFYYWLNIVDKLSDNSPLLIIKNEKQNRQRDINERALRGQFTNLKETLATNLKTNRGLEKITDEIKHYIKKLPHVGQELPKTWVNVRQALENDAHNYISLQDYLDICKINGFTRRSDALQLSGYLHDLGVCLHFQDQEESLLYKIVILKPEWGTDAVYNVLDNHDVINNKGKFTRKDLKRIWKEDKYASTRGELLELMKKFQLCYKIPDSKDTFIAPQLLSDNQPYYDWNPSHNLILRYAYPDFMPKGIITRLIVVMHQYIDQQQYVWKSGVILTKDNTKAEVIEYYGKREIKIRVTGRDKRGLLTIVAYELDRIHNSYKRLKYSQLIPCNCSTCKDSQSPHSYPFETLRKFIADKEYTIQCQQSYQMVNVLNLIDDIIDVNKLVSNDQQDSNQSIQFKGDIQKLVLLLSQHGNISGDYSEIMANINDKSQNINISDNATVTNSFAGAFNLGEISGTVANTINQLPSFEPEPDKKQLKELLSQLQSAVLAEDLDDEDKAEALEQIEAIASGLTNSEDGAVKKVVKKAMKILMGTAAALSPTANMVTICKDLPGLISKIF</sequence>
<evidence type="ECO:0000256" key="6">
    <source>
        <dbReference type="ARBA" id="ARBA00022741"/>
    </source>
</evidence>
<dbReference type="PANTHER" id="PTHR48051:SF1">
    <property type="entry name" value="RAS SUPPRESSOR PROTEIN 1"/>
    <property type="match status" value="1"/>
</dbReference>
<dbReference type="InterPro" id="IPR020859">
    <property type="entry name" value="ROC"/>
</dbReference>
<evidence type="ECO:0000256" key="2">
    <source>
        <dbReference type="ARBA" id="ARBA00022527"/>
    </source>
</evidence>
<keyword evidence="4" id="KW-0808">Transferase</keyword>
<dbReference type="Gene3D" id="3.40.50.300">
    <property type="entry name" value="P-loop containing nucleotide triphosphate hydrolases"/>
    <property type="match status" value="1"/>
</dbReference>